<accession>A0A5A7R8M3</accession>
<evidence type="ECO:0000313" key="1">
    <source>
        <dbReference type="EMBL" id="GER52684.1"/>
    </source>
</evidence>
<gene>
    <name evidence="1" type="ORF">STAS_30155</name>
</gene>
<evidence type="ECO:0000313" key="2">
    <source>
        <dbReference type="Proteomes" id="UP000325081"/>
    </source>
</evidence>
<dbReference type="EMBL" id="BKCP01010403">
    <property type="protein sequence ID" value="GER52684.1"/>
    <property type="molecule type" value="Genomic_DNA"/>
</dbReference>
<protein>
    <submittedName>
        <fullName evidence="1">Flavin containing amine oxidoreductase family</fullName>
    </submittedName>
</protein>
<reference evidence="2" key="1">
    <citation type="journal article" date="2019" name="Curr. Biol.">
        <title>Genome Sequence of Striga asiatica Provides Insight into the Evolution of Plant Parasitism.</title>
        <authorList>
            <person name="Yoshida S."/>
            <person name="Kim S."/>
            <person name="Wafula E.K."/>
            <person name="Tanskanen J."/>
            <person name="Kim Y.M."/>
            <person name="Honaas L."/>
            <person name="Yang Z."/>
            <person name="Spallek T."/>
            <person name="Conn C.E."/>
            <person name="Ichihashi Y."/>
            <person name="Cheong K."/>
            <person name="Cui S."/>
            <person name="Der J.P."/>
            <person name="Gundlach H."/>
            <person name="Jiao Y."/>
            <person name="Hori C."/>
            <person name="Ishida J.K."/>
            <person name="Kasahara H."/>
            <person name="Kiba T."/>
            <person name="Kim M.S."/>
            <person name="Koo N."/>
            <person name="Laohavisit A."/>
            <person name="Lee Y.H."/>
            <person name="Lumba S."/>
            <person name="McCourt P."/>
            <person name="Mortimer J.C."/>
            <person name="Mutuku J.M."/>
            <person name="Nomura T."/>
            <person name="Sasaki-Sekimoto Y."/>
            <person name="Seto Y."/>
            <person name="Wang Y."/>
            <person name="Wakatake T."/>
            <person name="Sakakibara H."/>
            <person name="Demura T."/>
            <person name="Yamaguchi S."/>
            <person name="Yoneyama K."/>
            <person name="Manabe R.I."/>
            <person name="Nelson D.C."/>
            <person name="Schulman A.H."/>
            <person name="Timko M.P."/>
            <person name="dePamphilis C.W."/>
            <person name="Choi D."/>
            <person name="Shirasu K."/>
        </authorList>
    </citation>
    <scope>NUCLEOTIDE SEQUENCE [LARGE SCALE GENOMIC DNA]</scope>
    <source>
        <strain evidence="2">cv. UVA1</strain>
    </source>
</reference>
<dbReference type="Proteomes" id="UP000325081">
    <property type="component" value="Unassembled WGS sequence"/>
</dbReference>
<keyword evidence="2" id="KW-1185">Reference proteome</keyword>
<proteinExistence type="predicted"/>
<sequence>MPPAAAIATILWKPSTVKEAINRSRSPRITSNKSKRISQCLKDVKLQEDRVSKEISEQVKSSWGYDVDCPPHWLPASNSRPIDVHMMLLESQYYKNILIL</sequence>
<name>A0A5A7R8M3_STRAF</name>
<dbReference type="AlphaFoldDB" id="A0A5A7R8M3"/>
<comment type="caution">
    <text evidence="1">The sequence shown here is derived from an EMBL/GenBank/DDBJ whole genome shotgun (WGS) entry which is preliminary data.</text>
</comment>
<organism evidence="1 2">
    <name type="scientific">Striga asiatica</name>
    <name type="common">Asiatic witchweed</name>
    <name type="synonym">Buchnera asiatica</name>
    <dbReference type="NCBI Taxonomy" id="4170"/>
    <lineage>
        <taxon>Eukaryota</taxon>
        <taxon>Viridiplantae</taxon>
        <taxon>Streptophyta</taxon>
        <taxon>Embryophyta</taxon>
        <taxon>Tracheophyta</taxon>
        <taxon>Spermatophyta</taxon>
        <taxon>Magnoliopsida</taxon>
        <taxon>eudicotyledons</taxon>
        <taxon>Gunneridae</taxon>
        <taxon>Pentapetalae</taxon>
        <taxon>asterids</taxon>
        <taxon>lamiids</taxon>
        <taxon>Lamiales</taxon>
        <taxon>Orobanchaceae</taxon>
        <taxon>Buchnereae</taxon>
        <taxon>Striga</taxon>
    </lineage>
</organism>